<accession>A0A7Z7I2E3</accession>
<evidence type="ECO:0000313" key="3">
    <source>
        <dbReference type="EMBL" id="SOE49448.1"/>
    </source>
</evidence>
<keyword evidence="1" id="KW-0732">Signal</keyword>
<reference evidence="3 4" key="1">
    <citation type="submission" date="2017-09" db="EMBL/GenBank/DDBJ databases">
        <authorList>
            <person name="Varghese N."/>
            <person name="Submissions S."/>
        </authorList>
    </citation>
    <scope>NUCLEOTIDE SEQUENCE [LARGE SCALE GENOMIC DNA]</scope>
    <source>
        <strain evidence="3 4">OK806</strain>
    </source>
</reference>
<gene>
    <name evidence="3" type="ORF">SAMN05446927_0360</name>
</gene>
<dbReference type="PROSITE" id="PS50914">
    <property type="entry name" value="BON"/>
    <property type="match status" value="1"/>
</dbReference>
<organism evidence="3 4">
    <name type="scientific">Caballeronia arationis</name>
    <dbReference type="NCBI Taxonomy" id="1777142"/>
    <lineage>
        <taxon>Bacteria</taxon>
        <taxon>Pseudomonadati</taxon>
        <taxon>Pseudomonadota</taxon>
        <taxon>Betaproteobacteria</taxon>
        <taxon>Burkholderiales</taxon>
        <taxon>Burkholderiaceae</taxon>
        <taxon>Caballeronia</taxon>
    </lineage>
</organism>
<evidence type="ECO:0000313" key="4">
    <source>
        <dbReference type="Proteomes" id="UP000219522"/>
    </source>
</evidence>
<dbReference type="InterPro" id="IPR007055">
    <property type="entry name" value="BON_dom"/>
</dbReference>
<feature type="signal peptide" evidence="1">
    <location>
        <begin position="1"/>
        <end position="24"/>
    </location>
</feature>
<name>A0A7Z7I2E3_9BURK</name>
<dbReference type="RefSeq" id="WP_062643743.1">
    <property type="nucleotide sequence ID" value="NZ_FCOG02000228.1"/>
</dbReference>
<dbReference type="AlphaFoldDB" id="A0A7Z7I2E3"/>
<protein>
    <submittedName>
        <fullName evidence="3">BON domain-containing protein</fullName>
    </submittedName>
</protein>
<feature type="chain" id="PRO_5030784529" evidence="1">
    <location>
        <begin position="25"/>
        <end position="119"/>
    </location>
</feature>
<dbReference type="Gene3D" id="3.30.1340.30">
    <property type="match status" value="1"/>
</dbReference>
<keyword evidence="4" id="KW-1185">Reference proteome</keyword>
<dbReference type="PANTHER" id="PTHR34606:SF15">
    <property type="entry name" value="BON DOMAIN-CONTAINING PROTEIN"/>
    <property type="match status" value="1"/>
</dbReference>
<feature type="domain" description="BON" evidence="2">
    <location>
        <begin position="49"/>
        <end position="116"/>
    </location>
</feature>
<dbReference type="Proteomes" id="UP000219522">
    <property type="component" value="Unassembled WGS sequence"/>
</dbReference>
<comment type="caution">
    <text evidence="3">The sequence shown here is derived from an EMBL/GenBank/DDBJ whole genome shotgun (WGS) entry which is preliminary data.</text>
</comment>
<proteinExistence type="predicted"/>
<evidence type="ECO:0000259" key="2">
    <source>
        <dbReference type="PROSITE" id="PS50914"/>
    </source>
</evidence>
<dbReference type="EMBL" id="OCSU01000001">
    <property type="protein sequence ID" value="SOE49448.1"/>
    <property type="molecule type" value="Genomic_DNA"/>
</dbReference>
<dbReference type="InterPro" id="IPR051686">
    <property type="entry name" value="Lipoprotein_DolP"/>
</dbReference>
<dbReference type="Pfam" id="PF04972">
    <property type="entry name" value="BON"/>
    <property type="match status" value="1"/>
</dbReference>
<dbReference type="PANTHER" id="PTHR34606">
    <property type="entry name" value="BON DOMAIN-CONTAINING PROTEIN"/>
    <property type="match status" value="1"/>
</dbReference>
<sequence>MKPVKLLKVIGSVLAVAAAFHVYGQTSDGGAMASGPQATAPSAKAIRAANRQLAKNVSNAIAKTGIPTSKISVKANQGKVILSGSVPNANQIAQAGEVARGVAGVVSVDDKLTVGYEGQ</sequence>
<evidence type="ECO:0000256" key="1">
    <source>
        <dbReference type="SAM" id="SignalP"/>
    </source>
</evidence>